<reference evidence="5" key="2">
    <citation type="journal article" date="2017" name="Nat. Plants">
        <title>The Aegilops tauschii genome reveals multiple impacts of transposons.</title>
        <authorList>
            <person name="Zhao G."/>
            <person name="Zou C."/>
            <person name="Li K."/>
            <person name="Wang K."/>
            <person name="Li T."/>
            <person name="Gao L."/>
            <person name="Zhang X."/>
            <person name="Wang H."/>
            <person name="Yang Z."/>
            <person name="Liu X."/>
            <person name="Jiang W."/>
            <person name="Mao L."/>
            <person name="Kong X."/>
            <person name="Jiao Y."/>
            <person name="Jia J."/>
        </authorList>
    </citation>
    <scope>NUCLEOTIDE SEQUENCE [LARGE SCALE GENOMIC DNA]</scope>
    <source>
        <strain evidence="5">cv. AL8/78</strain>
    </source>
</reference>
<dbReference type="Proteomes" id="UP000015105">
    <property type="component" value="Chromosome 3D"/>
</dbReference>
<evidence type="ECO:0000313" key="4">
    <source>
        <dbReference type="EnsemblPlants" id="AET3Gv20696000.4"/>
    </source>
</evidence>
<evidence type="ECO:0000256" key="1">
    <source>
        <dbReference type="ARBA" id="ARBA00009778"/>
    </source>
</evidence>
<reference evidence="5" key="1">
    <citation type="journal article" date="2014" name="Science">
        <title>Ancient hybridizations among the ancestral genomes of bread wheat.</title>
        <authorList>
            <consortium name="International Wheat Genome Sequencing Consortium,"/>
            <person name="Marcussen T."/>
            <person name="Sandve S.R."/>
            <person name="Heier L."/>
            <person name="Spannagl M."/>
            <person name="Pfeifer M."/>
            <person name="Jakobsen K.S."/>
            <person name="Wulff B.B."/>
            <person name="Steuernagel B."/>
            <person name="Mayer K.F."/>
            <person name="Olsen O.A."/>
        </authorList>
    </citation>
    <scope>NUCLEOTIDE SEQUENCE [LARGE SCALE GENOMIC DNA]</scope>
    <source>
        <strain evidence="5">cv. AL8/78</strain>
    </source>
</reference>
<evidence type="ECO:0000256" key="3">
    <source>
        <dbReference type="SAM" id="MobiDB-lite"/>
    </source>
</evidence>
<reference evidence="4" key="4">
    <citation type="submission" date="2019-03" db="UniProtKB">
        <authorList>
            <consortium name="EnsemblPlants"/>
        </authorList>
    </citation>
    <scope>IDENTIFICATION</scope>
</reference>
<accession>A0A453FJB2</accession>
<feature type="compositionally biased region" description="Basic and acidic residues" evidence="3">
    <location>
        <begin position="58"/>
        <end position="95"/>
    </location>
</feature>
<reference evidence="4" key="5">
    <citation type="journal article" date="2021" name="G3 (Bethesda)">
        <title>Aegilops tauschii genome assembly Aet v5.0 features greater sequence contiguity and improved annotation.</title>
        <authorList>
            <person name="Wang L."/>
            <person name="Zhu T."/>
            <person name="Rodriguez J.C."/>
            <person name="Deal K.R."/>
            <person name="Dubcovsky J."/>
            <person name="McGuire P.E."/>
            <person name="Lux T."/>
            <person name="Spannagl M."/>
            <person name="Mayer K.F.X."/>
            <person name="Baldrich P."/>
            <person name="Meyers B.C."/>
            <person name="Huo N."/>
            <person name="Gu Y.Q."/>
            <person name="Zhou H."/>
            <person name="Devos K.M."/>
            <person name="Bennetzen J.L."/>
            <person name="Unver T."/>
            <person name="Budak H."/>
            <person name="Gulick P.J."/>
            <person name="Galiba G."/>
            <person name="Kalapos B."/>
            <person name="Nelson D.R."/>
            <person name="Li P."/>
            <person name="You F.M."/>
            <person name="Luo M.C."/>
            <person name="Dvorak J."/>
        </authorList>
    </citation>
    <scope>NUCLEOTIDE SEQUENCE [LARGE SCALE GENOMIC DNA]</scope>
    <source>
        <strain evidence="4">cv. AL8/78</strain>
    </source>
</reference>
<organism evidence="4 5">
    <name type="scientific">Aegilops tauschii subsp. strangulata</name>
    <name type="common">Goatgrass</name>
    <dbReference type="NCBI Taxonomy" id="200361"/>
    <lineage>
        <taxon>Eukaryota</taxon>
        <taxon>Viridiplantae</taxon>
        <taxon>Streptophyta</taxon>
        <taxon>Embryophyta</taxon>
        <taxon>Tracheophyta</taxon>
        <taxon>Spermatophyta</taxon>
        <taxon>Magnoliopsida</taxon>
        <taxon>Liliopsida</taxon>
        <taxon>Poales</taxon>
        <taxon>Poaceae</taxon>
        <taxon>BOP clade</taxon>
        <taxon>Pooideae</taxon>
        <taxon>Triticodae</taxon>
        <taxon>Triticeae</taxon>
        <taxon>Triticinae</taxon>
        <taxon>Aegilops</taxon>
    </lineage>
</organism>
<dbReference type="PANTHER" id="PTHR34224">
    <property type="entry name" value="INTERACTOR OF CONSTITUTIVE ACTIVE ROPS 2, CHLOROPLASTIC-RELATED"/>
    <property type="match status" value="1"/>
</dbReference>
<evidence type="ECO:0000256" key="2">
    <source>
        <dbReference type="ARBA" id="ARBA00023054"/>
    </source>
</evidence>
<dbReference type="EnsemblPlants" id="AET3Gv20696000.4">
    <property type="protein sequence ID" value="AET3Gv20696000.4"/>
    <property type="gene ID" value="AET3Gv20696000"/>
</dbReference>
<name>A0A453FJB2_AEGTS</name>
<dbReference type="AlphaFoldDB" id="A0A453FJB2"/>
<dbReference type="PANTHER" id="PTHR34224:SF2">
    <property type="entry name" value="INTERACTOR OF CONSTITUTIVE ACTIVE ROPS 4"/>
    <property type="match status" value="1"/>
</dbReference>
<protein>
    <submittedName>
        <fullName evidence="4">Uncharacterized protein</fullName>
    </submittedName>
</protein>
<keyword evidence="5" id="KW-1185">Reference proteome</keyword>
<proteinExistence type="inferred from homology"/>
<comment type="similarity">
    <text evidence="1">Belongs to the ICR family.</text>
</comment>
<feature type="region of interest" description="Disordered" evidence="3">
    <location>
        <begin position="1"/>
        <end position="95"/>
    </location>
</feature>
<evidence type="ECO:0000313" key="5">
    <source>
        <dbReference type="Proteomes" id="UP000015105"/>
    </source>
</evidence>
<reference evidence="4" key="3">
    <citation type="journal article" date="2017" name="Nature">
        <title>Genome sequence of the progenitor of the wheat D genome Aegilops tauschii.</title>
        <authorList>
            <person name="Luo M.C."/>
            <person name="Gu Y.Q."/>
            <person name="Puiu D."/>
            <person name="Wang H."/>
            <person name="Twardziok S.O."/>
            <person name="Deal K.R."/>
            <person name="Huo N."/>
            <person name="Zhu T."/>
            <person name="Wang L."/>
            <person name="Wang Y."/>
            <person name="McGuire P.E."/>
            <person name="Liu S."/>
            <person name="Long H."/>
            <person name="Ramasamy R.K."/>
            <person name="Rodriguez J.C."/>
            <person name="Van S.L."/>
            <person name="Yuan L."/>
            <person name="Wang Z."/>
            <person name="Xia Z."/>
            <person name="Xiao L."/>
            <person name="Anderson O.D."/>
            <person name="Ouyang S."/>
            <person name="Liang Y."/>
            <person name="Zimin A.V."/>
            <person name="Pertea G."/>
            <person name="Qi P."/>
            <person name="Bennetzen J.L."/>
            <person name="Dai X."/>
            <person name="Dawson M.W."/>
            <person name="Muller H.G."/>
            <person name="Kugler K."/>
            <person name="Rivarola-Duarte L."/>
            <person name="Spannagl M."/>
            <person name="Mayer K.F.X."/>
            <person name="Lu F.H."/>
            <person name="Bevan M.W."/>
            <person name="Leroy P."/>
            <person name="Li P."/>
            <person name="You F.M."/>
            <person name="Sun Q."/>
            <person name="Liu Z."/>
            <person name="Lyons E."/>
            <person name="Wicker T."/>
            <person name="Salzberg S.L."/>
            <person name="Devos K.M."/>
            <person name="Dvorak J."/>
        </authorList>
    </citation>
    <scope>NUCLEOTIDE SEQUENCE [LARGE SCALE GENOMIC DNA]</scope>
    <source>
        <strain evidence="4">cv. AL8/78</strain>
    </source>
</reference>
<dbReference type="InterPro" id="IPR029688">
    <property type="entry name" value="ICR"/>
</dbReference>
<dbReference type="Gramene" id="AET3Gv20696000.4">
    <property type="protein sequence ID" value="AET3Gv20696000.4"/>
    <property type="gene ID" value="AET3Gv20696000"/>
</dbReference>
<feature type="compositionally biased region" description="Low complexity" evidence="3">
    <location>
        <begin position="9"/>
        <end position="25"/>
    </location>
</feature>
<keyword evidence="2" id="KW-0175">Coiled coil</keyword>
<sequence length="95" mass="10285">SQDDALQTARPARGRAGQRAPAMPRSRGSELPQRPSPRAPLHLKTTASSEANGAHHRLLVDRSSPKVADRHSPRSPLPEKRAGTRVAELETKLGK</sequence>